<evidence type="ECO:0000313" key="3">
    <source>
        <dbReference type="Proteomes" id="UP000248616"/>
    </source>
</evidence>
<evidence type="ECO:0000313" key="2">
    <source>
        <dbReference type="EMBL" id="PZV36408.1"/>
    </source>
</evidence>
<evidence type="ECO:0000256" key="1">
    <source>
        <dbReference type="SAM" id="MobiDB-lite"/>
    </source>
</evidence>
<gene>
    <name evidence="2" type="ORF">B5V02_21745</name>
</gene>
<dbReference type="SUPFAM" id="SSF56024">
    <property type="entry name" value="Phospholipase D/nuclease"/>
    <property type="match status" value="1"/>
</dbReference>
<feature type="region of interest" description="Disordered" evidence="1">
    <location>
        <begin position="292"/>
        <end position="313"/>
    </location>
</feature>
<dbReference type="Proteomes" id="UP000248616">
    <property type="component" value="Unassembled WGS sequence"/>
</dbReference>
<name>A0A2W7C3L6_9HYPH</name>
<accession>A0A2W7C3L6</accession>
<organism evidence="2 3">
    <name type="scientific">Mesorhizobium kowhaii</name>
    <dbReference type="NCBI Taxonomy" id="1300272"/>
    <lineage>
        <taxon>Bacteria</taxon>
        <taxon>Pseudomonadati</taxon>
        <taxon>Pseudomonadota</taxon>
        <taxon>Alphaproteobacteria</taxon>
        <taxon>Hyphomicrobiales</taxon>
        <taxon>Phyllobacteriaceae</taxon>
        <taxon>Mesorhizobium</taxon>
    </lineage>
</organism>
<comment type="caution">
    <text evidence="2">The sequence shown here is derived from an EMBL/GenBank/DDBJ whole genome shotgun (WGS) entry which is preliminary data.</text>
</comment>
<proteinExistence type="predicted"/>
<evidence type="ECO:0008006" key="4">
    <source>
        <dbReference type="Google" id="ProtNLM"/>
    </source>
</evidence>
<keyword evidence="3" id="KW-1185">Reference proteome</keyword>
<reference evidence="3" key="1">
    <citation type="submission" date="2017-03" db="EMBL/GenBank/DDBJ databases">
        <authorList>
            <person name="Safronova V.I."/>
            <person name="Sazanova A.L."/>
            <person name="Chirak E.R."/>
        </authorList>
    </citation>
    <scope>NUCLEOTIDE SEQUENCE [LARGE SCALE GENOMIC DNA]</scope>
    <source>
        <strain evidence="3">Ach-343</strain>
    </source>
</reference>
<dbReference type="AlphaFoldDB" id="A0A2W7C3L6"/>
<dbReference type="EMBL" id="MZXV01000050">
    <property type="protein sequence ID" value="PZV36408.1"/>
    <property type="molecule type" value="Genomic_DNA"/>
</dbReference>
<sequence>MSMRPDEIARSFDDRPGFNLVDFEEVGLPVYRLTSTVLTLQPKAYSAIEEFVLRAVEAGLATVETVAGFLGISMTIVEATASILIKDDELTVSPTGTLRLTRKSERVLAGESHIRPHEQSLVFRYDGLTRRPIRTDELRLWEPRDLRDRGIREIRPFPPKRPNPEEIKGDELQAVLRTPSQATEPSVQILQVKSISRAFANFIPAIALIFRRLSGNEVQVGFAIDGRLSREHEDAFAASDGPARMGIAPAILNAKPLPDDSGFNLPIAPPKPDVAGAQAQREKAISKLRRQIAAKREEQDPTAPALGDSSPPNEVEMIAVYDHPPLLRMALEEAVKRLIIISPWITDAVVDKSFLQKLTQRLNDGVDVYIGYGLGEEERVPTAVKHLEKLASDHHNFRFVRLGNTHAKILIKDDDWLVTTSFNWLSFRGDPKRTFREEWGTRIAMRDQVAAYALTILKRFDVGGSGPP</sequence>
<protein>
    <recommendedName>
        <fullName evidence="4">Phospholipase D-like domain-containing protein</fullName>
    </recommendedName>
</protein>
<dbReference type="Gene3D" id="3.30.870.10">
    <property type="entry name" value="Endonuclease Chain A"/>
    <property type="match status" value="1"/>
</dbReference>